<feature type="domain" description="Intermembrane lipid transfer protein VPS13-like C-terminal" evidence="8">
    <location>
        <begin position="3088"/>
        <end position="3192"/>
    </location>
</feature>
<evidence type="ECO:0000256" key="4">
    <source>
        <dbReference type="SAM" id="MobiDB-lite"/>
    </source>
</evidence>
<evidence type="ECO:0000313" key="10">
    <source>
        <dbReference type="Proteomes" id="UP000310189"/>
    </source>
</evidence>
<dbReference type="GO" id="GO:0045324">
    <property type="term" value="P:late endosome to vacuole transport"/>
    <property type="evidence" value="ECO:0007669"/>
    <property type="project" value="TreeGrafter"/>
</dbReference>
<evidence type="ECO:0000256" key="3">
    <source>
        <dbReference type="ARBA" id="ARBA00023055"/>
    </source>
</evidence>
<evidence type="ECO:0000259" key="7">
    <source>
        <dbReference type="Pfam" id="PF25036"/>
    </source>
</evidence>
<dbReference type="Pfam" id="PF25033">
    <property type="entry name" value="VPS13_M"/>
    <property type="match status" value="1"/>
</dbReference>
<evidence type="ECO:0008006" key="11">
    <source>
        <dbReference type="Google" id="ProtNLM"/>
    </source>
</evidence>
<dbReference type="GO" id="GO:0006869">
    <property type="term" value="P:lipid transport"/>
    <property type="evidence" value="ECO:0007669"/>
    <property type="project" value="UniProtKB-KW"/>
</dbReference>
<feature type="region of interest" description="Disordered" evidence="4">
    <location>
        <begin position="1617"/>
        <end position="1647"/>
    </location>
</feature>
<dbReference type="InterPro" id="IPR056748">
    <property type="entry name" value="VPS13-like_C"/>
</dbReference>
<feature type="compositionally biased region" description="Basic and acidic residues" evidence="4">
    <location>
        <begin position="596"/>
        <end position="617"/>
    </location>
</feature>
<dbReference type="Pfam" id="PF25036">
    <property type="entry name" value="VPS13_VAB"/>
    <property type="match status" value="1"/>
</dbReference>
<proteinExistence type="inferred from homology"/>
<dbReference type="EMBL" id="SPNW01000050">
    <property type="protein sequence ID" value="TIA87670.1"/>
    <property type="molecule type" value="Genomic_DNA"/>
</dbReference>
<gene>
    <name evidence="9" type="ORF">E3P99_03026</name>
</gene>
<comment type="similarity">
    <text evidence="1">Belongs to the VPS13 family.</text>
</comment>
<keyword evidence="10" id="KW-1185">Reference proteome</keyword>
<evidence type="ECO:0000259" key="5">
    <source>
        <dbReference type="Pfam" id="PF12624"/>
    </source>
</evidence>
<feature type="domain" description="Chorein N-terminal" evidence="5">
    <location>
        <begin position="1"/>
        <end position="926"/>
    </location>
</feature>
<keyword evidence="2" id="KW-0813">Transport</keyword>
<comment type="caution">
    <text evidence="9">The sequence shown here is derived from an EMBL/GenBank/DDBJ whole genome shotgun (WGS) entry which is preliminary data.</text>
</comment>
<evidence type="ECO:0000259" key="8">
    <source>
        <dbReference type="Pfam" id="PF25037"/>
    </source>
</evidence>
<reference evidence="9 10" key="1">
    <citation type="submission" date="2019-03" db="EMBL/GenBank/DDBJ databases">
        <title>Sequencing 23 genomes of Wallemia ichthyophaga.</title>
        <authorList>
            <person name="Gostincar C."/>
        </authorList>
    </citation>
    <scope>NUCLEOTIDE SEQUENCE [LARGE SCALE GENOMIC DNA]</scope>
    <source>
        <strain evidence="9 10">EXF-5753</strain>
    </source>
</reference>
<evidence type="ECO:0000256" key="2">
    <source>
        <dbReference type="ARBA" id="ARBA00022448"/>
    </source>
</evidence>
<dbReference type="Pfam" id="PF12624">
    <property type="entry name" value="VPS13_N"/>
    <property type="match status" value="1"/>
</dbReference>
<feature type="region of interest" description="Disordered" evidence="4">
    <location>
        <begin position="1103"/>
        <end position="1128"/>
    </location>
</feature>
<feature type="region of interest" description="Disordered" evidence="4">
    <location>
        <begin position="596"/>
        <end position="634"/>
    </location>
</feature>
<dbReference type="PANTHER" id="PTHR16166">
    <property type="entry name" value="VACUOLAR PROTEIN SORTING-ASSOCIATED PROTEIN VPS13"/>
    <property type="match status" value="1"/>
</dbReference>
<dbReference type="InterPro" id="IPR026854">
    <property type="entry name" value="VPS13_N"/>
</dbReference>
<dbReference type="OrthoDB" id="428159at2759"/>
<feature type="region of interest" description="Disordered" evidence="4">
    <location>
        <begin position="887"/>
        <end position="907"/>
    </location>
</feature>
<evidence type="ECO:0000256" key="1">
    <source>
        <dbReference type="ARBA" id="ARBA00006545"/>
    </source>
</evidence>
<protein>
    <recommendedName>
        <fullName evidence="11">Vacuolar protein sorting-associated protein</fullName>
    </recommendedName>
</protein>
<dbReference type="GO" id="GO:0045053">
    <property type="term" value="P:protein retention in Golgi apparatus"/>
    <property type="evidence" value="ECO:0007669"/>
    <property type="project" value="TreeGrafter"/>
</dbReference>
<name>A0A4T0FI63_9BASI</name>
<evidence type="ECO:0000313" key="9">
    <source>
        <dbReference type="EMBL" id="TIA87670.1"/>
    </source>
</evidence>
<dbReference type="PANTHER" id="PTHR16166:SF93">
    <property type="entry name" value="INTERMEMBRANE LIPID TRANSFER PROTEIN VPS13"/>
    <property type="match status" value="1"/>
</dbReference>
<evidence type="ECO:0000259" key="6">
    <source>
        <dbReference type="Pfam" id="PF25033"/>
    </source>
</evidence>
<dbReference type="InterPro" id="IPR026847">
    <property type="entry name" value="VPS13"/>
</dbReference>
<dbReference type="GO" id="GO:0006623">
    <property type="term" value="P:protein targeting to vacuole"/>
    <property type="evidence" value="ECO:0007669"/>
    <property type="project" value="TreeGrafter"/>
</dbReference>
<dbReference type="Proteomes" id="UP000310189">
    <property type="component" value="Unassembled WGS sequence"/>
</dbReference>
<dbReference type="GO" id="GO:0007005">
    <property type="term" value="P:mitochondrion organization"/>
    <property type="evidence" value="ECO:0007669"/>
    <property type="project" value="TreeGrafter"/>
</dbReference>
<accession>A0A4T0FI63</accession>
<dbReference type="InterPro" id="IPR009543">
    <property type="entry name" value="VPS13_VAB"/>
</dbReference>
<dbReference type="Pfam" id="PF25037">
    <property type="entry name" value="VPS13_C"/>
    <property type="match status" value="1"/>
</dbReference>
<keyword evidence="3" id="KW-0445">Lipid transport</keyword>
<feature type="domain" description="VPS13-like middle region" evidence="6">
    <location>
        <begin position="1196"/>
        <end position="1933"/>
    </location>
</feature>
<sequence length="3228" mass="363825">MLEGVVAGLLNRFLAAYIDNLDTSQLNVGIWSGDVKLKNLKLRKSALDKFRLPVDVKEGYLGELTLSIPWSNLKGKPCKITIDNVYLIALPASASQFDADEDQRRAQQVKQERLESAELLLNSQASPGISPEDEKKNQSFANSLITKILNNLQLVVENIHVRYEDSVSCPQQSFAVGVTLSGFSAVSTDNNWVPTFIEENKDGIHKLAKLESLSAYWDTDAESLLGHPADVAINKFVSLIANRDNVPDHQYILKPVSGEGRLRMNNQVDSVTPKLDVELLFDRIGFMLDEEQYRDALLMVDNFHFHIRQSQYRHLKPSEEELEQNKPRALLLFAGKAILNEVHERNRKWTWSYFSERRHDRKLYVELWKEKKEAERMQKPMESEREQQLQSLEEKLRYEDIRFYRSIARSELRKDMLRRREEEGEQAQTATQQPSQQGWMGWAWNAASWAVGQEASTEKSSGALNEQQRKELYDAIEWDEKQALSSAVDLPKDAMKLRIKAILNTGSLALRHPKKRDDVVSIVFSSLTADVVKRVDNLSVAVGLGDLNVKDATNPNTIYPNIVRVKRDIGGEVHANRFEEVDDNVEELAKDVEKIDMKENYNEKEGNGEKLQKDSDKSGSVTPTPDTPTPQPQPHAEQFFYFAWESKPLDNRADSALQLKMRHLEIIYHKGYVEAIRNFFKPPESKLESINALIDVASESLDSFRKQTRAGFEYAIAQHSTIDLRVDMNAPIIILPEDVTDRNTMHLVLDAGHIAIESDLADKKAIKDVRHKAQARSEYGESDWKQLESLMYDKFSLKLKSAQLLIGNDLSALLEVLEKKVKKDGENFNIVEEINIDLTVHNSILPSAVNLARFKVAGHLPELTINISDKKYQSMMAIIDVAIPHFKDDTSPKPQKKASENARTQGRRNSIFTAGDFPMYDLDVHEDEGESVAGSTSEADTVDRFFEAPESSADEGNYRQQVFTLDFKVEKLQANAFRSTADGHEKLLAEGILKGFYLAFVYRQLDMHVDVLLQSLSIVNIDDGVRTPLITSDDSTQDANPNELVRVKYDRVQSESPEFHSHYQGIDQSVNADLSTINLLARPEPIIELYAFIMETFVGGRSNGEDAHTSQEMVSSNSGSQLSTVDEQPPSRKIKVNFKLNSIVFKLDDGLTQLATMILSAGDISILLDGNTMKVGAKLGGLEVSDDSSSINDDFRQMLSIEGEELADFSYETFDPHDMEYPGYNSSVYLRTASLKFTFNEKPVNDVYKFLIKFARLKALYDAATRAAQDAASDASRMQYDVLVRAPIIVIPTLTNQSMLTMRLGEFIAKNSYTGTQPGDTQHLHTGLHGINLTSTIKDDDEDGQFETLPILDNVNLDFNLEILDEITSGDNARHAMQKVRGSSNCISFNYSHTAQIHGHMTDVKVALTQTQYVSLYDLSKSIPAAFTLDDDDQNVDEDADRLSIPPEAKKAVREQSKKVTKKPSVDLNPEILIKEEDMWTSTELSFDVGTVSLELFTPLATSAKKLKENSIARFSLNDTSLKLKTLSDGAMESELTLKSLRMDDTRAQSGTKFRQLIPPAIHDGHQFMIHYSRSGGSEQSSLALLTIDSPKIIFSVDPLFALTDYFYSAIPAQPADPAADTQSSSYEEQMEVDQLESSEMKQPDDLNKEPSFAYRLNIVNTSIIILANETEPTTEAIELSVKQVLMSQQGVIALKVDRLGMFLSRMDKPKDKLRFLDNFDFTLSYDSRKVDFRQNTSIELRADPIIFRASYRDILLITEIFNKALELSTKSRPTHVSPDEIRSENESGQSVKAYPIHSASGSFSQQQLALPAPPSANMKPRVIITKENLSAIFEGFQVVLIEDLHELPLIHLQTKKFNIEVFDWSSEMKMQTAISWSINYFNPTNSHWEPLMDPWDLTLRGERLQAPAGMNITLASRKRLEFNLTSAFIQTALLFYSLIGNNATRLLEKPRGSSAPFLLRNHTGYDMNVWATHDPSNSMPLGNTSESPWRFEDLRTLREDVSASGHNSLGIQLDNTKWEKIGRISVDKEGEQTYILKSKISKVLHRVVVDIKLQDTYKVVSFRSAYLVENSSHLPIELVIIGGNGRPTTSVAKLVPGQSHALPIEAAYEQRIKIRPDPGFDYGWSTEAFYWQDIMKRPSRSISCKSNNPNEPSFRFQACADFDHTDELTHVYPRLTLRLRAPIEVENLLPYDIKFRIFDKNTKQDQSSFLRQGGISPLHLIELSHLVLLSITIENSVFSPSEFAIINTDNPDDFPVENTLSLSDQDSLKLNVRIHYYRYPKSGGAFKVQIYSPYVLYNKSGLDFVLRSKSLLGAGKNVAGQDLTSSKIKKRETSPFMFSHNSDDRQKRFLLKIGDSNWSKPISFDVAAADTEVKLSAQGDENVHIGMTVVEGNGKYKLSKVVTIQPRFLIKSQLGEAINVRVDRTSNLLNLKSGERKALNRLESLDEDERHLLRVAYPGTQEWSAPFSLTDVGPVHLRMKLGDQVDHLIKADVCIEGPTIFVYLKKDTDPWPFMIENNSDSGVEIWQSTTEGHDNLSMMPGLKPKRYRVAPHSSMDYTWDAPAETDKKLRLKAQGGKERSIDLMEIGALPPYRFASDTLSIDVRADGPRQILVLSPYSQDESLYQPRRRSVARSETSDSTAGQFEEKNLETFLNTQFNLELEGVGISVLNKRMQELFYASFRGIGMQYSDSNLHTSYNLSCKWIQIDNQLFGGLFPIILYPTTQPKDGRELERQPTLDSSVIVSKDYSHGVTRIEYFSMLLQSMTIEVDEDFLMALIDFSKFEGPSWDQQKEDCLNENPTEIKEPADLGNGMQLYFQVFHLQPISLDLSFMRTDRVNVDNKTSAHTRNPVMFFINALTMALGNVSGAPIRLNSLILQNARFTSALLSQHIMINYREQFMYQLYRVLGSADFLGNPVGLFNNVSSGVADIFYEPYQGLVMHGNKELGIGIARGATSFVKKTVFGVTDSMSKVTGSIGKGLSAITLDQEYQSRRRMTQRRNKPKHALYGVTAGANAFAVSIASGFEGLALKPIEGAQRSGAGGFFKGVGRGLVGAVTKPVIGVFDLASNVTEGIRNTTTVFDPQDIDRVRLPRYIADDGVLRAYNERESLGQSWLKNVENGKYFNETYVAHLNVRGSDAVLLLTTAHILEIQVRNLQLRWEVAFDELHSISLENHGISLKLKGNVAGPFMNLTSQESRTWFFQRIQSVVNNYNYARSKPIERQHTPHYS</sequence>
<feature type="domain" description="Vacuolar protein sorting-associated protein 13 VPS13 adaptor binding" evidence="7">
    <location>
        <begin position="1996"/>
        <end position="2565"/>
    </location>
</feature>
<feature type="compositionally biased region" description="Polar residues" evidence="4">
    <location>
        <begin position="1110"/>
        <end position="1126"/>
    </location>
</feature>
<organism evidence="9 10">
    <name type="scientific">Wallemia hederae</name>
    <dbReference type="NCBI Taxonomy" id="1540922"/>
    <lineage>
        <taxon>Eukaryota</taxon>
        <taxon>Fungi</taxon>
        <taxon>Dikarya</taxon>
        <taxon>Basidiomycota</taxon>
        <taxon>Wallemiomycotina</taxon>
        <taxon>Wallemiomycetes</taxon>
        <taxon>Wallemiales</taxon>
        <taxon>Wallemiaceae</taxon>
        <taxon>Wallemia</taxon>
    </lineage>
</organism>
<dbReference type="InterPro" id="IPR056747">
    <property type="entry name" value="VPS13-like_M"/>
</dbReference>